<proteinExistence type="inferred from homology"/>
<feature type="region of interest" description="Disordered" evidence="2">
    <location>
        <begin position="30"/>
        <end position="66"/>
    </location>
</feature>
<dbReference type="AlphaFoldDB" id="A0AAQ3PWP3"/>
<organism evidence="3 4">
    <name type="scientific">Canna indica</name>
    <name type="common">Indian-shot</name>
    <dbReference type="NCBI Taxonomy" id="4628"/>
    <lineage>
        <taxon>Eukaryota</taxon>
        <taxon>Viridiplantae</taxon>
        <taxon>Streptophyta</taxon>
        <taxon>Embryophyta</taxon>
        <taxon>Tracheophyta</taxon>
        <taxon>Spermatophyta</taxon>
        <taxon>Magnoliopsida</taxon>
        <taxon>Liliopsida</taxon>
        <taxon>Zingiberales</taxon>
        <taxon>Cannaceae</taxon>
        <taxon>Canna</taxon>
    </lineage>
</organism>
<evidence type="ECO:0000313" key="3">
    <source>
        <dbReference type="EMBL" id="WOK91433.1"/>
    </source>
</evidence>
<comment type="similarity">
    <text evidence="1">Belongs to the senescence regulator S40 family.</text>
</comment>
<protein>
    <recommendedName>
        <fullName evidence="5">Senescence regulator</fullName>
    </recommendedName>
</protein>
<gene>
    <name evidence="3" type="ORF">Cni_G00124</name>
</gene>
<evidence type="ECO:0008006" key="5">
    <source>
        <dbReference type="Google" id="ProtNLM"/>
    </source>
</evidence>
<dbReference type="InterPro" id="IPR007608">
    <property type="entry name" value="Senescence_reg_S40"/>
</dbReference>
<dbReference type="GO" id="GO:0010150">
    <property type="term" value="P:leaf senescence"/>
    <property type="evidence" value="ECO:0007669"/>
    <property type="project" value="UniProtKB-ARBA"/>
</dbReference>
<evidence type="ECO:0000256" key="2">
    <source>
        <dbReference type="SAM" id="MobiDB-lite"/>
    </source>
</evidence>
<keyword evidence="4" id="KW-1185">Reference proteome</keyword>
<dbReference type="Proteomes" id="UP001327560">
    <property type="component" value="Chromosome 1"/>
</dbReference>
<dbReference type="PANTHER" id="PTHR33083:SF49">
    <property type="entry name" value="SENESCENCE REGULATOR"/>
    <property type="match status" value="1"/>
</dbReference>
<dbReference type="Pfam" id="PF04520">
    <property type="entry name" value="Senescence_reg"/>
    <property type="match status" value="1"/>
</dbReference>
<sequence>MEELQEADILWPEQEDCNGDEEACTADYSSCSADDGSQRSASFPIKIPSKSSHAGRRRYFDEDDGSMIPPHVMIARRRSTECRAASLMCVGNGRTLRGRDLRRVRDSILQMTGFLEMPRRTPEN</sequence>
<dbReference type="EMBL" id="CP136890">
    <property type="protein sequence ID" value="WOK91433.1"/>
    <property type="molecule type" value="Genomic_DNA"/>
</dbReference>
<dbReference type="PANTHER" id="PTHR33083">
    <property type="entry name" value="EXPRESSED PROTEIN"/>
    <property type="match status" value="1"/>
</dbReference>
<evidence type="ECO:0000256" key="1">
    <source>
        <dbReference type="ARBA" id="ARBA00034773"/>
    </source>
</evidence>
<evidence type="ECO:0000313" key="4">
    <source>
        <dbReference type="Proteomes" id="UP001327560"/>
    </source>
</evidence>
<reference evidence="3 4" key="1">
    <citation type="submission" date="2023-10" db="EMBL/GenBank/DDBJ databases">
        <title>Chromosome-scale genome assembly provides insights into flower coloration mechanisms of Canna indica.</title>
        <authorList>
            <person name="Li C."/>
        </authorList>
    </citation>
    <scope>NUCLEOTIDE SEQUENCE [LARGE SCALE GENOMIC DNA]</scope>
    <source>
        <tissue evidence="3">Flower</tissue>
    </source>
</reference>
<accession>A0AAQ3PWP3</accession>
<name>A0AAQ3PWP3_9LILI</name>